<evidence type="ECO:0000256" key="2">
    <source>
        <dbReference type="SAM" id="MobiDB-lite"/>
    </source>
</evidence>
<gene>
    <name evidence="3" type="ORF">BSTOLATCC_MIC40994</name>
</gene>
<dbReference type="EMBL" id="CAJZBQ010000040">
    <property type="protein sequence ID" value="CAG9326569.1"/>
    <property type="molecule type" value="Genomic_DNA"/>
</dbReference>
<sequence>MQKDKWIESLENTGIFESPLGTPQFSAAYKKFRHMREKASLDTLESYFNCIDTNEKHIESIISIEEASKIDHKMKNLMEATDLTDAEICNEISRMRSESENSILKLKKDYLKKEREIFQQISNEADLQVLIATRPEMLEITTKVSTSPLVTPESLCLESLSISDHLKNCRLQAFTQSLNKQTNLSSSVNPQELRSILSEIMAEDPSIITENKIQKYSEILQSAFEEDIKEKENILRSQLEKEFEADQSALASKFESQISQGIEETKTALNKFWQKKVQELDRKLKSMEVKAIQYHSQEEQGLKEFYDNLLDQKLNEQSEALQKAIIAKFKAEYEIKAQQKIAAIQKKKQTDKDTQLSTDELDRMNEEIISENEIRLYSEKEAWKKDIMPFLIEECRIIANREQDQIISKKSSELRTQAKVEIQELIDQVKKDSEAAIVAKIKEIDEADGEREKTMSEKIRAECFEELKKEHDFRLRVGLTEKLREQLQKEVRTELVRRIEMEVRLRKEDEIRKEVQESIEEEHENARKRQENETRFKIQELEQTFEENYNHLVMEEVKSKLEKREKELNIDYMRKLEKLRENHEKQYQDYQSQQIQKTKQLLNQEKAEVARLRSNLNVLLKKMTDSRKNELSLLKYQEEILERKMREVQYDQQFNEEQPSRICFIQDSEKAKRSSKSPTPNKGRSKSPFKEKNSITSPKWPSPNNDYIRTLPKPLPPPAFSSENSIKIERTQERSPKRKLLDTYNTKEIISDLILKNLENAKQHAWALLRETEIPPLIRVNESDIDVREFLSSRKTLQTNTLPSNYETQQIASDTKPKHKHYYELLNQHHGIIEPRIK</sequence>
<dbReference type="Proteomes" id="UP001162131">
    <property type="component" value="Unassembled WGS sequence"/>
</dbReference>
<dbReference type="AlphaFoldDB" id="A0AAU9JN85"/>
<comment type="caution">
    <text evidence="3">The sequence shown here is derived from an EMBL/GenBank/DDBJ whole genome shotgun (WGS) entry which is preliminary data.</text>
</comment>
<organism evidence="3 4">
    <name type="scientific">Blepharisma stoltei</name>
    <dbReference type="NCBI Taxonomy" id="1481888"/>
    <lineage>
        <taxon>Eukaryota</taxon>
        <taxon>Sar</taxon>
        <taxon>Alveolata</taxon>
        <taxon>Ciliophora</taxon>
        <taxon>Postciliodesmatophora</taxon>
        <taxon>Heterotrichea</taxon>
        <taxon>Heterotrichida</taxon>
        <taxon>Blepharismidae</taxon>
        <taxon>Blepharisma</taxon>
    </lineage>
</organism>
<protein>
    <submittedName>
        <fullName evidence="3">Uncharacterized protein</fullName>
    </submittedName>
</protein>
<reference evidence="3" key="1">
    <citation type="submission" date="2021-09" db="EMBL/GenBank/DDBJ databases">
        <authorList>
            <consortium name="AG Swart"/>
            <person name="Singh M."/>
            <person name="Singh A."/>
            <person name="Seah K."/>
            <person name="Emmerich C."/>
        </authorList>
    </citation>
    <scope>NUCLEOTIDE SEQUENCE</scope>
    <source>
        <strain evidence="3">ATCC30299</strain>
    </source>
</reference>
<evidence type="ECO:0000256" key="1">
    <source>
        <dbReference type="SAM" id="Coils"/>
    </source>
</evidence>
<accession>A0AAU9JN85</accession>
<feature type="region of interest" description="Disordered" evidence="2">
    <location>
        <begin position="661"/>
        <end position="723"/>
    </location>
</feature>
<feature type="compositionally biased region" description="Polar residues" evidence="2">
    <location>
        <begin position="694"/>
        <end position="707"/>
    </location>
</feature>
<evidence type="ECO:0000313" key="4">
    <source>
        <dbReference type="Proteomes" id="UP001162131"/>
    </source>
</evidence>
<evidence type="ECO:0000313" key="3">
    <source>
        <dbReference type="EMBL" id="CAG9326569.1"/>
    </source>
</evidence>
<keyword evidence="1" id="KW-0175">Coiled coil</keyword>
<name>A0AAU9JN85_9CILI</name>
<feature type="coiled-coil region" evidence="1">
    <location>
        <begin position="562"/>
        <end position="622"/>
    </location>
</feature>
<proteinExistence type="predicted"/>
<keyword evidence="4" id="KW-1185">Reference proteome</keyword>